<keyword evidence="4" id="KW-0964">Secreted</keyword>
<gene>
    <name evidence="11" type="ORF">SADUNF_Sadunf06G0037200</name>
</gene>
<evidence type="ECO:0000256" key="7">
    <source>
        <dbReference type="ARBA" id="ARBA00023316"/>
    </source>
</evidence>
<dbReference type="Gene3D" id="2.160.20.10">
    <property type="entry name" value="Single-stranded right-handed beta-helix, Pectin lyase-like"/>
    <property type="match status" value="2"/>
</dbReference>
<evidence type="ECO:0000256" key="4">
    <source>
        <dbReference type="ARBA" id="ARBA00022525"/>
    </source>
</evidence>
<dbReference type="Proteomes" id="UP000657918">
    <property type="component" value="Unassembled WGS sequence"/>
</dbReference>
<comment type="caution">
    <text evidence="11">The sequence shown here is derived from an EMBL/GenBank/DDBJ whole genome shotgun (WGS) entry which is preliminary data.</text>
</comment>
<dbReference type="InterPro" id="IPR006626">
    <property type="entry name" value="PbH1"/>
</dbReference>
<keyword evidence="5 9" id="KW-0378">Hydrolase</keyword>
<dbReference type="SUPFAM" id="SSF51126">
    <property type="entry name" value="Pectin lyase-like"/>
    <property type="match status" value="1"/>
</dbReference>
<evidence type="ECO:0000313" key="12">
    <source>
        <dbReference type="Proteomes" id="UP000657918"/>
    </source>
</evidence>
<evidence type="ECO:0008006" key="13">
    <source>
        <dbReference type="Google" id="ProtNLM"/>
    </source>
</evidence>
<dbReference type="GO" id="GO:0005975">
    <property type="term" value="P:carbohydrate metabolic process"/>
    <property type="evidence" value="ECO:0007669"/>
    <property type="project" value="InterPro"/>
</dbReference>
<evidence type="ECO:0000256" key="8">
    <source>
        <dbReference type="PROSITE-ProRule" id="PRU10052"/>
    </source>
</evidence>
<feature type="signal peptide" evidence="10">
    <location>
        <begin position="1"/>
        <end position="21"/>
    </location>
</feature>
<dbReference type="FunFam" id="2.160.20.10:FF:000111">
    <property type="entry name" value="Pectin lyase-like superfamily protein"/>
    <property type="match status" value="1"/>
</dbReference>
<accession>A0A835MW88</accession>
<reference evidence="11 12" key="1">
    <citation type="submission" date="2020-10" db="EMBL/GenBank/DDBJ databases">
        <title>Plant Genome Project.</title>
        <authorList>
            <person name="Zhang R.-G."/>
        </authorList>
    </citation>
    <scope>NUCLEOTIDE SEQUENCE [LARGE SCALE GENOMIC DNA]</scope>
    <source>
        <strain evidence="11">FAFU-HL-1</strain>
        <tissue evidence="11">Leaf</tissue>
    </source>
</reference>
<comment type="similarity">
    <text evidence="2 9">Belongs to the glycosyl hydrolase 28 family.</text>
</comment>
<dbReference type="InterPro" id="IPR012334">
    <property type="entry name" value="Pectin_lyas_fold"/>
</dbReference>
<proteinExistence type="inferred from homology"/>
<feature type="active site" evidence="8">
    <location>
        <position position="369"/>
    </location>
</feature>
<keyword evidence="6 9" id="KW-0326">Glycosidase</keyword>
<dbReference type="SMART" id="SM00710">
    <property type="entry name" value="PbH1"/>
    <property type="match status" value="3"/>
</dbReference>
<dbReference type="PROSITE" id="PS00502">
    <property type="entry name" value="POLYGALACTURONASE"/>
    <property type="match status" value="1"/>
</dbReference>
<dbReference type="AlphaFoldDB" id="A0A835MW88"/>
<evidence type="ECO:0000256" key="10">
    <source>
        <dbReference type="SAM" id="SignalP"/>
    </source>
</evidence>
<evidence type="ECO:0000256" key="1">
    <source>
        <dbReference type="ARBA" id="ARBA00004191"/>
    </source>
</evidence>
<name>A0A835MW88_9ROSI</name>
<evidence type="ECO:0000313" key="11">
    <source>
        <dbReference type="EMBL" id="KAF9679655.1"/>
    </source>
</evidence>
<evidence type="ECO:0000256" key="5">
    <source>
        <dbReference type="ARBA" id="ARBA00022801"/>
    </source>
</evidence>
<dbReference type="GO" id="GO:0004650">
    <property type="term" value="F:polygalacturonase activity"/>
    <property type="evidence" value="ECO:0007669"/>
    <property type="project" value="InterPro"/>
</dbReference>
<keyword evidence="10" id="KW-0732">Signal</keyword>
<comment type="subcellular location">
    <subcellularLocation>
        <location evidence="1">Secreted</location>
        <location evidence="1">Cell wall</location>
    </subcellularLocation>
</comment>
<sequence length="519" mass="56818">MAHRNTLVCSFFIIFLSIISSYDGLQEDPLNNYLVEEASGYDSQVYPSHYSTANEDGEYFKSLVKLRSDVLSLQTFGKVGGKSTSVRTVNVNDFGAEADGEDDTEKFEKAWKEACSSSEGANVVVPRYTYRLKPITFQGPCKSKITLQVNGAIEASDDLSDYKEDGRHWLVFDRVQNLQVEGGGTIDGNGKIWWQNSCKVDKTLPCKDAPTAITFYECQNLVVKNLKIQNAQKMHVSFEKSKNVKVSNLTVTSPEGSPNTDGIHVTGTQNIQITDSVIGTGIYPYIYRPPLQIHTMFVLNAMCMHSRMVIEGDDCISIVSGSQNVSDSYNFCYECHVHSRMFIEGDDCISIVSGSKNVQASDITCGPGHGISIGSLGVHNSEDYVSGVTVSGAKFSGTTNGVRIKTWQGGSGSARNIKFLNIKMDNVTNPIIIDQNYCDQDEPCEEQRSAVQVKNVVYKNIKGTGASEVAIKFDCSKTYPCEGILMHDVNLEREGAGTAIALCNNVKLAEMGVVSPNCP</sequence>
<dbReference type="GO" id="GO:0071555">
    <property type="term" value="P:cell wall organization"/>
    <property type="evidence" value="ECO:0007669"/>
    <property type="project" value="UniProtKB-KW"/>
</dbReference>
<dbReference type="OrthoDB" id="187139at2759"/>
<dbReference type="Pfam" id="PF00295">
    <property type="entry name" value="Glyco_hydro_28"/>
    <property type="match status" value="2"/>
</dbReference>
<dbReference type="EMBL" id="JADGMS010000006">
    <property type="protein sequence ID" value="KAF9679655.1"/>
    <property type="molecule type" value="Genomic_DNA"/>
</dbReference>
<feature type="chain" id="PRO_5032302597" description="Polygalacturonase" evidence="10">
    <location>
        <begin position="22"/>
        <end position="519"/>
    </location>
</feature>
<evidence type="ECO:0000256" key="3">
    <source>
        <dbReference type="ARBA" id="ARBA00022512"/>
    </source>
</evidence>
<protein>
    <recommendedName>
        <fullName evidence="13">Polygalacturonase</fullName>
    </recommendedName>
</protein>
<dbReference type="PANTHER" id="PTHR31375">
    <property type="match status" value="1"/>
</dbReference>
<keyword evidence="3" id="KW-0134">Cell wall</keyword>
<dbReference type="InterPro" id="IPR000743">
    <property type="entry name" value="Glyco_hydro_28"/>
</dbReference>
<evidence type="ECO:0000256" key="2">
    <source>
        <dbReference type="ARBA" id="ARBA00008834"/>
    </source>
</evidence>
<evidence type="ECO:0000256" key="9">
    <source>
        <dbReference type="RuleBase" id="RU361169"/>
    </source>
</evidence>
<keyword evidence="7" id="KW-0961">Cell wall biogenesis/degradation</keyword>
<keyword evidence="12" id="KW-1185">Reference proteome</keyword>
<dbReference type="InterPro" id="IPR011050">
    <property type="entry name" value="Pectin_lyase_fold/virulence"/>
</dbReference>
<evidence type="ECO:0000256" key="6">
    <source>
        <dbReference type="ARBA" id="ARBA00023295"/>
    </source>
</evidence>
<organism evidence="11 12">
    <name type="scientific">Salix dunnii</name>
    <dbReference type="NCBI Taxonomy" id="1413687"/>
    <lineage>
        <taxon>Eukaryota</taxon>
        <taxon>Viridiplantae</taxon>
        <taxon>Streptophyta</taxon>
        <taxon>Embryophyta</taxon>
        <taxon>Tracheophyta</taxon>
        <taxon>Spermatophyta</taxon>
        <taxon>Magnoliopsida</taxon>
        <taxon>eudicotyledons</taxon>
        <taxon>Gunneridae</taxon>
        <taxon>Pentapetalae</taxon>
        <taxon>rosids</taxon>
        <taxon>fabids</taxon>
        <taxon>Malpighiales</taxon>
        <taxon>Salicaceae</taxon>
        <taxon>Saliceae</taxon>
        <taxon>Salix</taxon>
    </lineage>
</organism>